<proteinExistence type="predicted"/>
<name>A0ABQ0CGH2_9HYPO</name>
<evidence type="ECO:0000256" key="1">
    <source>
        <dbReference type="SAM" id="Phobius"/>
    </source>
</evidence>
<feature type="transmembrane region" description="Helical" evidence="1">
    <location>
        <begin position="52"/>
        <end position="73"/>
    </location>
</feature>
<protein>
    <submittedName>
        <fullName evidence="2">Uncharacterized protein</fullName>
    </submittedName>
</protein>
<keyword evidence="1" id="KW-0812">Transmembrane</keyword>
<evidence type="ECO:0000313" key="3">
    <source>
        <dbReference type="Proteomes" id="UP001562357"/>
    </source>
</evidence>
<gene>
    <name evidence="2" type="primary">g964</name>
    <name evidence="2" type="ORF">EsDP_00000964</name>
</gene>
<reference evidence="3" key="1">
    <citation type="submission" date="2024-06" db="EMBL/GenBank/DDBJ databases">
        <title>Draft Genome Sequences of Epichloe bromicola Strains Isolated from Elymus ciliaris.</title>
        <authorList>
            <consortium name="Epichloe bromicola genome sequencing consortium"/>
            <person name="Miura A."/>
            <person name="Imano S."/>
            <person name="Ashida A."/>
            <person name="Sato I."/>
            <person name="Chiba S."/>
            <person name="Tanaka A."/>
            <person name="Camagna M."/>
            <person name="Takemoto D."/>
        </authorList>
    </citation>
    <scope>NUCLEOTIDE SEQUENCE [LARGE SCALE GENOMIC DNA]</scope>
    <source>
        <strain evidence="3">DP</strain>
    </source>
</reference>
<keyword evidence="3" id="KW-1185">Reference proteome</keyword>
<accession>A0ABQ0CGH2</accession>
<keyword evidence="1" id="KW-1133">Transmembrane helix</keyword>
<keyword evidence="1" id="KW-0472">Membrane</keyword>
<dbReference type="Proteomes" id="UP001562357">
    <property type="component" value="Unassembled WGS sequence"/>
</dbReference>
<sequence length="195" mass="21216">MFMNSPSSSSLDRASYHHDPSLSSYPLPNPSLRMSSLPIFSIPRIPLTPSSILYSILLCIFLIVFLRIVYFTLSCASPYSITIGTGHHRGRDGLGPPHPPRMRREMLARTGTSFVGFSTFTSPGGSLHIPDLRLGGGHGGGGRTNEPLLMAHHSHDEPLVELDAFSRDAPDQDQLGNLVAVHGTNALNTSWGWMV</sequence>
<organism evidence="2 3">
    <name type="scientific">Epichloe bromicola</name>
    <dbReference type="NCBI Taxonomy" id="79588"/>
    <lineage>
        <taxon>Eukaryota</taxon>
        <taxon>Fungi</taxon>
        <taxon>Dikarya</taxon>
        <taxon>Ascomycota</taxon>
        <taxon>Pezizomycotina</taxon>
        <taxon>Sordariomycetes</taxon>
        <taxon>Hypocreomycetidae</taxon>
        <taxon>Hypocreales</taxon>
        <taxon>Clavicipitaceae</taxon>
        <taxon>Epichloe</taxon>
    </lineage>
</organism>
<comment type="caution">
    <text evidence="2">The sequence shown here is derived from an EMBL/GenBank/DDBJ whole genome shotgun (WGS) entry which is preliminary data.</text>
</comment>
<dbReference type="EMBL" id="BAAFGZ010000019">
    <property type="protein sequence ID" value="GAB0132531.1"/>
    <property type="molecule type" value="Genomic_DNA"/>
</dbReference>
<evidence type="ECO:0000313" key="2">
    <source>
        <dbReference type="EMBL" id="GAB0132531.1"/>
    </source>
</evidence>